<evidence type="ECO:0000259" key="2">
    <source>
        <dbReference type="Pfam" id="PF07859"/>
    </source>
</evidence>
<name>B8ABZ8_ORYSI</name>
<dbReference type="PANTHER" id="PTHR23024:SF365">
    <property type="entry name" value="ALPHA_BETA HYDROLASE FOLD-3 DOMAIN-CONTAINING PROTEIN"/>
    <property type="match status" value="1"/>
</dbReference>
<dbReference type="InterPro" id="IPR013094">
    <property type="entry name" value="AB_hydrolase_3"/>
</dbReference>
<gene>
    <name evidence="3" type="ORF">OsI_02931</name>
</gene>
<dbReference type="Gramene" id="BGIOSGA004028-TA">
    <property type="protein sequence ID" value="BGIOSGA004028-PA"/>
    <property type="gene ID" value="BGIOSGA004028"/>
</dbReference>
<dbReference type="EMBL" id="CM000126">
    <property type="protein sequence ID" value="EEC71124.1"/>
    <property type="molecule type" value="Genomic_DNA"/>
</dbReference>
<feature type="domain" description="Alpha/beta hydrolase fold-3" evidence="2">
    <location>
        <begin position="31"/>
        <end position="224"/>
    </location>
</feature>
<evidence type="ECO:0000313" key="3">
    <source>
        <dbReference type="EMBL" id="EEC71124.1"/>
    </source>
</evidence>
<organism evidence="3 4">
    <name type="scientific">Oryza sativa subsp. indica</name>
    <name type="common">Rice</name>
    <dbReference type="NCBI Taxonomy" id="39946"/>
    <lineage>
        <taxon>Eukaryota</taxon>
        <taxon>Viridiplantae</taxon>
        <taxon>Streptophyta</taxon>
        <taxon>Embryophyta</taxon>
        <taxon>Tracheophyta</taxon>
        <taxon>Spermatophyta</taxon>
        <taxon>Magnoliopsida</taxon>
        <taxon>Liliopsida</taxon>
        <taxon>Poales</taxon>
        <taxon>Poaceae</taxon>
        <taxon>BOP clade</taxon>
        <taxon>Oryzoideae</taxon>
        <taxon>Oryzeae</taxon>
        <taxon>Oryzinae</taxon>
        <taxon>Oryza</taxon>
        <taxon>Oryza sativa</taxon>
    </lineage>
</organism>
<dbReference type="STRING" id="39946.B8ABZ8"/>
<sequence>MVSRDVHLSTSSFVRLYLPPPAAGDKRLPVVVYFHGGGFMIGSAASPGYRRCLNDLAAACPAVAVSVATASPWSTRSRPRTRTPPQHSPGCSPSPTVARCARPLSRVFLVGDSAGGNIYHHLAMCHGLTSQHLSCRLKGIVMIHPWFWGKEPIGGKAATGEQKGLWEFVCPDAADGADDPQMNPTAAGAPGLENLVCEKVMVCVAEGNTLRWRGRAYAVAVTSASRWSRRTSERRPAKAACERAERRWWQAGERAGG</sequence>
<keyword evidence="4" id="KW-1185">Reference proteome</keyword>
<dbReference type="HOGENOM" id="CLU_012494_22_0_1"/>
<reference evidence="3 4" key="1">
    <citation type="journal article" date="2005" name="PLoS Biol.">
        <title>The genomes of Oryza sativa: a history of duplications.</title>
        <authorList>
            <person name="Yu J."/>
            <person name="Wang J."/>
            <person name="Lin W."/>
            <person name="Li S."/>
            <person name="Li H."/>
            <person name="Zhou J."/>
            <person name="Ni P."/>
            <person name="Dong W."/>
            <person name="Hu S."/>
            <person name="Zeng C."/>
            <person name="Zhang J."/>
            <person name="Zhang Y."/>
            <person name="Li R."/>
            <person name="Xu Z."/>
            <person name="Li S."/>
            <person name="Li X."/>
            <person name="Zheng H."/>
            <person name="Cong L."/>
            <person name="Lin L."/>
            <person name="Yin J."/>
            <person name="Geng J."/>
            <person name="Li G."/>
            <person name="Shi J."/>
            <person name="Liu J."/>
            <person name="Lv H."/>
            <person name="Li J."/>
            <person name="Wang J."/>
            <person name="Deng Y."/>
            <person name="Ran L."/>
            <person name="Shi X."/>
            <person name="Wang X."/>
            <person name="Wu Q."/>
            <person name="Li C."/>
            <person name="Ren X."/>
            <person name="Wang J."/>
            <person name="Wang X."/>
            <person name="Li D."/>
            <person name="Liu D."/>
            <person name="Zhang X."/>
            <person name="Ji Z."/>
            <person name="Zhao W."/>
            <person name="Sun Y."/>
            <person name="Zhang Z."/>
            <person name="Bao J."/>
            <person name="Han Y."/>
            <person name="Dong L."/>
            <person name="Ji J."/>
            <person name="Chen P."/>
            <person name="Wu S."/>
            <person name="Liu J."/>
            <person name="Xiao Y."/>
            <person name="Bu D."/>
            <person name="Tan J."/>
            <person name="Yang L."/>
            <person name="Ye C."/>
            <person name="Zhang J."/>
            <person name="Xu J."/>
            <person name="Zhou Y."/>
            <person name="Yu Y."/>
            <person name="Zhang B."/>
            <person name="Zhuang S."/>
            <person name="Wei H."/>
            <person name="Liu B."/>
            <person name="Lei M."/>
            <person name="Yu H."/>
            <person name="Li Y."/>
            <person name="Xu H."/>
            <person name="Wei S."/>
            <person name="He X."/>
            <person name="Fang L."/>
            <person name="Zhang Z."/>
            <person name="Zhang Y."/>
            <person name="Huang X."/>
            <person name="Su Z."/>
            <person name="Tong W."/>
            <person name="Li J."/>
            <person name="Tong Z."/>
            <person name="Li S."/>
            <person name="Ye J."/>
            <person name="Wang L."/>
            <person name="Fang L."/>
            <person name="Lei T."/>
            <person name="Chen C."/>
            <person name="Chen H."/>
            <person name="Xu Z."/>
            <person name="Li H."/>
            <person name="Huang H."/>
            <person name="Zhang F."/>
            <person name="Xu H."/>
            <person name="Li N."/>
            <person name="Zhao C."/>
            <person name="Li S."/>
            <person name="Dong L."/>
            <person name="Huang Y."/>
            <person name="Li L."/>
            <person name="Xi Y."/>
            <person name="Qi Q."/>
            <person name="Li W."/>
            <person name="Zhang B."/>
            <person name="Hu W."/>
            <person name="Zhang Y."/>
            <person name="Tian X."/>
            <person name="Jiao Y."/>
            <person name="Liang X."/>
            <person name="Jin J."/>
            <person name="Gao L."/>
            <person name="Zheng W."/>
            <person name="Hao B."/>
            <person name="Liu S."/>
            <person name="Wang W."/>
            <person name="Yuan L."/>
            <person name="Cao M."/>
            <person name="McDermott J."/>
            <person name="Samudrala R."/>
            <person name="Wang J."/>
            <person name="Wong G.K."/>
            <person name="Yang H."/>
        </authorList>
    </citation>
    <scope>NUCLEOTIDE SEQUENCE [LARGE SCALE GENOMIC DNA]</scope>
    <source>
        <strain evidence="4">cv. 93-11</strain>
    </source>
</reference>
<dbReference type="GO" id="GO:0016787">
    <property type="term" value="F:hydrolase activity"/>
    <property type="evidence" value="ECO:0007669"/>
    <property type="project" value="InterPro"/>
</dbReference>
<dbReference type="PANTHER" id="PTHR23024">
    <property type="entry name" value="ARYLACETAMIDE DEACETYLASE"/>
    <property type="match status" value="1"/>
</dbReference>
<accession>B8ABZ8</accession>
<proteinExistence type="predicted"/>
<dbReference type="InterPro" id="IPR050466">
    <property type="entry name" value="Carboxylest/Gibb_receptor"/>
</dbReference>
<evidence type="ECO:0000313" key="4">
    <source>
        <dbReference type="Proteomes" id="UP000007015"/>
    </source>
</evidence>
<dbReference type="SMR" id="B8ABZ8"/>
<dbReference type="AlphaFoldDB" id="B8ABZ8"/>
<dbReference type="Pfam" id="PF07859">
    <property type="entry name" value="Abhydrolase_3"/>
    <property type="match status" value="1"/>
</dbReference>
<protein>
    <recommendedName>
        <fullName evidence="2">Alpha/beta hydrolase fold-3 domain-containing protein</fullName>
    </recommendedName>
</protein>
<dbReference type="SUPFAM" id="SSF53474">
    <property type="entry name" value="alpha/beta-Hydrolases"/>
    <property type="match status" value="1"/>
</dbReference>
<evidence type="ECO:0000256" key="1">
    <source>
        <dbReference type="SAM" id="MobiDB-lite"/>
    </source>
</evidence>
<dbReference type="OMA" id="ICHNLAM"/>
<dbReference type="Gene3D" id="3.40.50.1820">
    <property type="entry name" value="alpha/beta hydrolase"/>
    <property type="match status" value="2"/>
</dbReference>
<dbReference type="InterPro" id="IPR029058">
    <property type="entry name" value="AB_hydrolase_fold"/>
</dbReference>
<dbReference type="Proteomes" id="UP000007015">
    <property type="component" value="Chromosome 1"/>
</dbReference>
<feature type="region of interest" description="Disordered" evidence="1">
    <location>
        <begin position="73"/>
        <end position="96"/>
    </location>
</feature>